<dbReference type="OrthoDB" id="197011at2759"/>
<evidence type="ECO:0000313" key="4">
    <source>
        <dbReference type="Proteomes" id="UP000332933"/>
    </source>
</evidence>
<evidence type="ECO:0000313" key="2">
    <source>
        <dbReference type="EMBL" id="KAF0686799.1"/>
    </source>
</evidence>
<feature type="compositionally biased region" description="Basic residues" evidence="1">
    <location>
        <begin position="27"/>
        <end position="36"/>
    </location>
</feature>
<evidence type="ECO:0000313" key="3">
    <source>
        <dbReference type="EMBL" id="VFT98092.1"/>
    </source>
</evidence>
<dbReference type="EMBL" id="CAADRA010007000">
    <property type="protein sequence ID" value="VFT98092.1"/>
    <property type="molecule type" value="Genomic_DNA"/>
</dbReference>
<protein>
    <submittedName>
        <fullName evidence="3">Aste57867_21421 protein</fullName>
    </submittedName>
</protein>
<dbReference type="AlphaFoldDB" id="A0A485LM14"/>
<feature type="compositionally biased region" description="Polar residues" evidence="1">
    <location>
        <begin position="41"/>
        <end position="61"/>
    </location>
</feature>
<feature type="region of interest" description="Disordered" evidence="1">
    <location>
        <begin position="717"/>
        <end position="762"/>
    </location>
</feature>
<reference evidence="3 4" key="1">
    <citation type="submission" date="2019-03" db="EMBL/GenBank/DDBJ databases">
        <authorList>
            <person name="Gaulin E."/>
            <person name="Dumas B."/>
        </authorList>
    </citation>
    <scope>NUCLEOTIDE SEQUENCE [LARGE SCALE GENOMIC DNA]</scope>
    <source>
        <strain evidence="3">CBS 568.67</strain>
    </source>
</reference>
<gene>
    <name evidence="3" type="primary">Aste57867_21421</name>
    <name evidence="2" type="ORF">As57867_021352</name>
    <name evidence="3" type="ORF">ASTE57867_21421</name>
</gene>
<name>A0A485LM14_9STRA</name>
<feature type="region of interest" description="Disordered" evidence="1">
    <location>
        <begin position="546"/>
        <end position="573"/>
    </location>
</feature>
<accession>A0A485LM14</accession>
<sequence>MDAPPKRRASKNEPATQDVPLDSYNRALRKGRHPRSFGRDATSTIWTSLKSSTTRVSNVRTGQGLGSIVDKESESFALESTATAGASPERDDASASRQSISRSKGKAFGSPVEKEKRRAKKKHHGHEDVIKRLQALGSSDLKTPASTSATAGSTPTSIAGTAASSAASATAADVVDTIKMRNDFSAQNDARIYYGCTVAFELFNGDLLMVSVADSTVGIRPLEHIKHQAKGARDKLLFTLVNLHELRSANPIKYGDSVWLQLSVGTGETSWEQGGVLGAKVRKAPELNTLSLTHGVKSDDPTAAGDSEPELINVGYPVPVKAFLPKSREDSTDSQIDDMQARLRNKTSRMLGRWIIRSAVANSNAKDTYVYNNHEVYLEQDWFYLGADLDVVSKTQLAVLRQLPPPKTYKPGEYIVERRAAWKLRLVDSSNGGLGLSLVQQQMERLLFKAKTQLKASERMRDGDLRRYDDDLCGGQRFSKQLRQHIQNVTTACDRQYLGIQHDRMSNLNQYFENKFAALDTGRHKKLLSPIGSRGKQHDVLRQSVSHPTLSLGGDGSASTSQIPSSSSLMTSNAKKPCNLCIANERIGFNLCTHDHEVTRLLAHGAALPSATPHMHKSSSERSLLTTGEMAARVRQAEAADLRERDRIMRMLTEQDARLVGVIKTSEHQTAMALIQKRTHDFTEDEQAIFFSSAGRQKRRNRSSADGLPDIDTLRKHLTESPPVLPVDGDADGVDDDDEDALEMEDDDDDDDGLPSSDSDDDFITEDEIQTLEYVNTNKACALYANDEKALVEMLMGFADLAQQRIVPQLRDAMAAHNKASLLETADFLARAAEFVVARRIQVHVMGLIQSVATSNVDDFEGIGPTLSHLIEEIHGTVHFAQKYKLDLEKKEAEATAAAALAAITAGNSDLDAVLQ</sequence>
<organism evidence="3 4">
    <name type="scientific">Aphanomyces stellatus</name>
    <dbReference type="NCBI Taxonomy" id="120398"/>
    <lineage>
        <taxon>Eukaryota</taxon>
        <taxon>Sar</taxon>
        <taxon>Stramenopiles</taxon>
        <taxon>Oomycota</taxon>
        <taxon>Saprolegniomycetes</taxon>
        <taxon>Saprolegniales</taxon>
        <taxon>Verrucalvaceae</taxon>
        <taxon>Aphanomyces</taxon>
    </lineage>
</organism>
<feature type="compositionally biased region" description="Low complexity" evidence="1">
    <location>
        <begin position="557"/>
        <end position="572"/>
    </location>
</feature>
<keyword evidence="4" id="KW-1185">Reference proteome</keyword>
<dbReference type="EMBL" id="VJMH01006974">
    <property type="protein sequence ID" value="KAF0686799.1"/>
    <property type="molecule type" value="Genomic_DNA"/>
</dbReference>
<feature type="compositionally biased region" description="Acidic residues" evidence="1">
    <location>
        <begin position="729"/>
        <end position="762"/>
    </location>
</feature>
<reference evidence="2" key="2">
    <citation type="submission" date="2019-06" db="EMBL/GenBank/DDBJ databases">
        <title>Genomics analysis of Aphanomyces spp. identifies a new class of oomycete effector associated with host adaptation.</title>
        <authorList>
            <person name="Gaulin E."/>
        </authorList>
    </citation>
    <scope>NUCLEOTIDE SEQUENCE</scope>
    <source>
        <strain evidence="2">CBS 578.67</strain>
    </source>
</reference>
<feature type="region of interest" description="Disordered" evidence="1">
    <location>
        <begin position="1"/>
        <end position="159"/>
    </location>
</feature>
<proteinExistence type="predicted"/>
<dbReference type="Proteomes" id="UP000332933">
    <property type="component" value="Unassembled WGS sequence"/>
</dbReference>
<evidence type="ECO:0000256" key="1">
    <source>
        <dbReference type="SAM" id="MobiDB-lite"/>
    </source>
</evidence>
<feature type="compositionally biased region" description="Low complexity" evidence="1">
    <location>
        <begin position="143"/>
        <end position="159"/>
    </location>
</feature>